<dbReference type="EMBL" id="CP051139">
    <property type="protein sequence ID" value="QIW95335.1"/>
    <property type="molecule type" value="Genomic_DNA"/>
</dbReference>
<evidence type="ECO:0000313" key="9">
    <source>
        <dbReference type="Proteomes" id="UP000503462"/>
    </source>
</evidence>
<dbReference type="InterPro" id="IPR036603">
    <property type="entry name" value="RBP11-like"/>
</dbReference>
<keyword evidence="4" id="KW-0804">Transcription</keyword>
<evidence type="ECO:0000256" key="2">
    <source>
        <dbReference type="ARBA" id="ARBA00022083"/>
    </source>
</evidence>
<dbReference type="InterPro" id="IPR050518">
    <property type="entry name" value="Rpo3/RPB3_RNA_Pol_subunit"/>
</dbReference>
<dbReference type="SUPFAM" id="SSF56553">
    <property type="entry name" value="Insert subdomain of RNA polymerase alpha subunit"/>
    <property type="match status" value="1"/>
</dbReference>
<dbReference type="FunFam" id="2.170.120.12:FF:000003">
    <property type="entry name" value="Dna-directed rna polymerases i and iii subunit"/>
    <property type="match status" value="1"/>
</dbReference>
<evidence type="ECO:0000259" key="7">
    <source>
        <dbReference type="SMART" id="SM00662"/>
    </source>
</evidence>
<protein>
    <recommendedName>
        <fullName evidence="2">DNA-directed RNA polymerases I and III subunit RPAC1</fullName>
    </recommendedName>
</protein>
<dbReference type="Pfam" id="PF01000">
    <property type="entry name" value="RNA_pol_A_bac"/>
    <property type="match status" value="1"/>
</dbReference>
<evidence type="ECO:0000256" key="6">
    <source>
        <dbReference type="ARBA" id="ARBA00025804"/>
    </source>
</evidence>
<dbReference type="InterPro" id="IPR036643">
    <property type="entry name" value="RNApol_insert_sf"/>
</dbReference>
<dbReference type="PANTHER" id="PTHR11800:SF13">
    <property type="entry name" value="DNA-DIRECTED RNA POLYMERASES I AND III SUBUNIT RPAC1"/>
    <property type="match status" value="1"/>
</dbReference>
<gene>
    <name evidence="8" type="ORF">AMS68_000853</name>
</gene>
<keyword evidence="5" id="KW-0539">Nucleus</keyword>
<evidence type="ECO:0000256" key="5">
    <source>
        <dbReference type="ARBA" id="ARBA00023242"/>
    </source>
</evidence>
<dbReference type="PROSITE" id="PS00446">
    <property type="entry name" value="RNA_POL_D_30KD"/>
    <property type="match status" value="1"/>
</dbReference>
<dbReference type="InterPro" id="IPR033901">
    <property type="entry name" value="RNAPI/III_AC40"/>
</dbReference>
<dbReference type="GO" id="GO:0003677">
    <property type="term" value="F:DNA binding"/>
    <property type="evidence" value="ECO:0007669"/>
    <property type="project" value="InterPro"/>
</dbReference>
<dbReference type="OrthoDB" id="270173at2759"/>
<dbReference type="InterPro" id="IPR011263">
    <property type="entry name" value="DNA-dir_RNA_pol_RpoA/D/Rpb3"/>
</dbReference>
<dbReference type="InterPro" id="IPR001514">
    <property type="entry name" value="DNA-dir_RNA_pol_30-40kDasu_CS"/>
</dbReference>
<sequence>MPSWAPLTDEQLEARRIVGIGSETVTNTSSNALPHHFGPEQDESWSLDQFQQNLKIDFHQNNQYDSVFSLVGVDASVANAFRRIMLAESPTLAIEDVFIFNNTSIIQDEVLAHRLGLIPLTGSEEGIRSLQWYYKPPPKDDFAAQAVFEEENHSQGETTPADYNTIVLELNVECRWATKDRDGRDGRKLAKEGVTDPEQRYVNSNVYARDLVFKPAGQQEKIFAGEGQIRPMHPDILIAKLRPGQIIHVRCHCIKGIGADHAKFSPVATASYRLLPDIKITSPIVGADAKKFARCFPKGVIELVEDKESGERKAEVKDPFKDTVSRECLRHDEFKGKVKLGRIRDHFIFSIESLGQFESDTLFLDSIKTLKGKAERFTRHLDDLQEGR</sequence>
<dbReference type="SMART" id="SM00662">
    <property type="entry name" value="RPOLD"/>
    <property type="match status" value="1"/>
</dbReference>
<evidence type="ECO:0000313" key="8">
    <source>
        <dbReference type="EMBL" id="QIW95335.1"/>
    </source>
</evidence>
<comment type="subcellular location">
    <subcellularLocation>
        <location evidence="1">Nucleus</location>
    </subcellularLocation>
</comment>
<evidence type="ECO:0000256" key="1">
    <source>
        <dbReference type="ARBA" id="ARBA00004123"/>
    </source>
</evidence>
<comment type="similarity">
    <text evidence="6">Belongs to the archaeal Rpo3/eukaryotic RPB3 RNA polymerase subunit family.</text>
</comment>
<dbReference type="HAMAP" id="MF_00320">
    <property type="entry name" value="RNApol_arch_Rpo3"/>
    <property type="match status" value="1"/>
</dbReference>
<feature type="domain" description="DNA-directed RNA polymerase RpoA/D/Rpb3-type" evidence="7">
    <location>
        <begin position="65"/>
        <end position="380"/>
    </location>
</feature>
<evidence type="ECO:0000256" key="4">
    <source>
        <dbReference type="ARBA" id="ARBA00023163"/>
    </source>
</evidence>
<reference evidence="8 9" key="1">
    <citation type="journal article" date="2016" name="Sci. Rep.">
        <title>Peltaster fructicola genome reveals evolution from an invasive phytopathogen to an ectophytic parasite.</title>
        <authorList>
            <person name="Xu C."/>
            <person name="Chen H."/>
            <person name="Gleason M.L."/>
            <person name="Xu J.R."/>
            <person name="Liu H."/>
            <person name="Zhang R."/>
            <person name="Sun G."/>
        </authorList>
    </citation>
    <scope>NUCLEOTIDE SEQUENCE [LARGE SCALE GENOMIC DNA]</scope>
    <source>
        <strain evidence="8 9">LNHT1506</strain>
    </source>
</reference>
<dbReference type="GO" id="GO:0006351">
    <property type="term" value="P:DNA-templated transcription"/>
    <property type="evidence" value="ECO:0007669"/>
    <property type="project" value="InterPro"/>
</dbReference>
<dbReference type="SUPFAM" id="SSF55257">
    <property type="entry name" value="RBP11-like subunits of RNA polymerase"/>
    <property type="match status" value="1"/>
</dbReference>
<dbReference type="GO" id="GO:0003899">
    <property type="term" value="F:DNA-directed RNA polymerase activity"/>
    <property type="evidence" value="ECO:0007669"/>
    <property type="project" value="InterPro"/>
</dbReference>
<keyword evidence="3" id="KW-0240">DNA-directed RNA polymerase</keyword>
<dbReference type="GO" id="GO:0005666">
    <property type="term" value="C:RNA polymerase III complex"/>
    <property type="evidence" value="ECO:0007669"/>
    <property type="project" value="TreeGrafter"/>
</dbReference>
<dbReference type="PANTHER" id="PTHR11800">
    <property type="entry name" value="DNA-DIRECTED RNA POLYMERASE"/>
    <property type="match status" value="1"/>
</dbReference>
<organism evidence="8 9">
    <name type="scientific">Peltaster fructicola</name>
    <dbReference type="NCBI Taxonomy" id="286661"/>
    <lineage>
        <taxon>Eukaryota</taxon>
        <taxon>Fungi</taxon>
        <taxon>Dikarya</taxon>
        <taxon>Ascomycota</taxon>
        <taxon>Pezizomycotina</taxon>
        <taxon>Dothideomycetes</taxon>
        <taxon>Dothideomycetes incertae sedis</taxon>
        <taxon>Peltaster</taxon>
    </lineage>
</organism>
<dbReference type="GO" id="GO:0005736">
    <property type="term" value="C:RNA polymerase I complex"/>
    <property type="evidence" value="ECO:0007669"/>
    <property type="project" value="TreeGrafter"/>
</dbReference>
<evidence type="ECO:0000256" key="3">
    <source>
        <dbReference type="ARBA" id="ARBA00022478"/>
    </source>
</evidence>
<dbReference type="Gene3D" id="2.170.120.12">
    <property type="entry name" value="DNA-directed RNA polymerase, insert domain"/>
    <property type="match status" value="1"/>
</dbReference>
<dbReference type="InterPro" id="IPR011262">
    <property type="entry name" value="DNA-dir_RNA_pol_insert"/>
</dbReference>
<dbReference type="InterPro" id="IPR022842">
    <property type="entry name" value="RNAP_Rpo3/Rpb3/RPAC1"/>
</dbReference>
<dbReference type="GO" id="GO:0055029">
    <property type="term" value="C:nuclear DNA-directed RNA polymerase complex"/>
    <property type="evidence" value="ECO:0007669"/>
    <property type="project" value="UniProtKB-ARBA"/>
</dbReference>
<dbReference type="Gene3D" id="3.30.1360.10">
    <property type="entry name" value="RNA polymerase, RBP11-like subunit"/>
    <property type="match status" value="1"/>
</dbReference>
<dbReference type="AlphaFoldDB" id="A0A6H0XKU9"/>
<dbReference type="CDD" id="cd07032">
    <property type="entry name" value="RNAP_I_II_AC40"/>
    <property type="match status" value="1"/>
</dbReference>
<accession>A0A6H0XKU9</accession>
<dbReference type="Proteomes" id="UP000503462">
    <property type="component" value="Chromosome 1"/>
</dbReference>
<proteinExistence type="inferred from homology"/>
<name>A0A6H0XKU9_9PEZI</name>
<dbReference type="Pfam" id="PF01193">
    <property type="entry name" value="RNA_pol_L"/>
    <property type="match status" value="1"/>
</dbReference>
<keyword evidence="9" id="KW-1185">Reference proteome</keyword>
<dbReference type="GO" id="GO:0046983">
    <property type="term" value="F:protein dimerization activity"/>
    <property type="evidence" value="ECO:0007669"/>
    <property type="project" value="InterPro"/>
</dbReference>